<gene>
    <name evidence="6" type="primary">prmA</name>
    <name evidence="7" type="ORF">SAMN04488029_2035</name>
</gene>
<dbReference type="Pfam" id="PF06325">
    <property type="entry name" value="PrmA"/>
    <property type="match status" value="1"/>
</dbReference>
<dbReference type="Gene3D" id="3.40.50.150">
    <property type="entry name" value="Vaccinia Virus protein VP39"/>
    <property type="match status" value="1"/>
</dbReference>
<evidence type="ECO:0000256" key="3">
    <source>
        <dbReference type="ARBA" id="ARBA00022603"/>
    </source>
</evidence>
<feature type="binding site" evidence="6">
    <location>
        <position position="213"/>
    </location>
    <ligand>
        <name>S-adenosyl-L-methionine</name>
        <dbReference type="ChEBI" id="CHEBI:59789"/>
    </ligand>
</feature>
<feature type="binding site" evidence="6">
    <location>
        <position position="169"/>
    </location>
    <ligand>
        <name>S-adenosyl-L-methionine</name>
        <dbReference type="ChEBI" id="CHEBI:59789"/>
    </ligand>
</feature>
<comment type="subcellular location">
    <subcellularLocation>
        <location evidence="6">Cytoplasm</location>
    </subcellularLocation>
</comment>
<comment type="similarity">
    <text evidence="1 6">Belongs to the methyltransferase superfamily. PrmA family.</text>
</comment>
<keyword evidence="3 6" id="KW-0489">Methyltransferase</keyword>
<dbReference type="AlphaFoldDB" id="A0A1W2GCV3"/>
<keyword evidence="5 6" id="KW-0949">S-adenosyl-L-methionine</keyword>
<feature type="binding site" evidence="6">
    <location>
        <position position="147"/>
    </location>
    <ligand>
        <name>S-adenosyl-L-methionine</name>
        <dbReference type="ChEBI" id="CHEBI:59789"/>
    </ligand>
</feature>
<dbReference type="NCBIfam" id="NF001785">
    <property type="entry name" value="PRK00517.2-2"/>
    <property type="match status" value="1"/>
</dbReference>
<dbReference type="InterPro" id="IPR004498">
    <property type="entry name" value="Ribosomal_PrmA_MeTrfase"/>
</dbReference>
<dbReference type="GO" id="GO:0016279">
    <property type="term" value="F:protein-lysine N-methyltransferase activity"/>
    <property type="evidence" value="ECO:0007669"/>
    <property type="project" value="RHEA"/>
</dbReference>
<dbReference type="EMBL" id="FWYF01000002">
    <property type="protein sequence ID" value="SMD34487.1"/>
    <property type="molecule type" value="Genomic_DNA"/>
</dbReference>
<evidence type="ECO:0000313" key="7">
    <source>
        <dbReference type="EMBL" id="SMD34487.1"/>
    </source>
</evidence>
<dbReference type="GO" id="GO:0032259">
    <property type="term" value="P:methylation"/>
    <property type="evidence" value="ECO:0007669"/>
    <property type="project" value="UniProtKB-KW"/>
</dbReference>
<dbReference type="PANTHER" id="PTHR43648">
    <property type="entry name" value="ELECTRON TRANSFER FLAVOPROTEIN BETA SUBUNIT LYSINE METHYLTRANSFERASE"/>
    <property type="match status" value="1"/>
</dbReference>
<dbReference type="EC" id="2.1.1.-" evidence="6"/>
<name>A0A1W2GCV3_REIFA</name>
<keyword evidence="4 6" id="KW-0808">Transferase</keyword>
<dbReference type="OrthoDB" id="9785995at2"/>
<dbReference type="Proteomes" id="UP000192472">
    <property type="component" value="Unassembled WGS sequence"/>
</dbReference>
<proteinExistence type="inferred from homology"/>
<dbReference type="InterPro" id="IPR050078">
    <property type="entry name" value="Ribosomal_L11_MeTrfase_PrmA"/>
</dbReference>
<dbReference type="HAMAP" id="MF_00735">
    <property type="entry name" value="Methyltr_PrmA"/>
    <property type="match status" value="1"/>
</dbReference>
<evidence type="ECO:0000256" key="2">
    <source>
        <dbReference type="ARBA" id="ARBA00022490"/>
    </source>
</evidence>
<evidence type="ECO:0000256" key="5">
    <source>
        <dbReference type="ARBA" id="ARBA00022691"/>
    </source>
</evidence>
<sequence>MTFTKIIFQTNREFADILTAELAEMGFDTFEETDQGLDAYILTERYAAGDIKEMVEKYQQLATIAYKVETIEKENWNEEWEKNYDPIAVDSRCRVRATFHEPDDAYDHEIVITPKMSFGTGHHATTQGMLELQLDGEFEGKSVLDVGSGTGILAIMAYKLGASYVEATDIDQWCVDNGLENFQLNGLQNIDYHKGAISTLQLNKAKYDVVIANINKNVLLEEMSYYAGLLEKGGQLYLSGFYEEDIPDIKNSTDSYNLLLEKSVIKDNWTALMFSKY</sequence>
<accession>A0A1W2GCV3</accession>
<keyword evidence="7" id="KW-0689">Ribosomal protein</keyword>
<dbReference type="GO" id="GO:0005737">
    <property type="term" value="C:cytoplasm"/>
    <property type="evidence" value="ECO:0007669"/>
    <property type="project" value="UniProtKB-SubCell"/>
</dbReference>
<dbReference type="PANTHER" id="PTHR43648:SF1">
    <property type="entry name" value="ELECTRON TRANSFER FLAVOPROTEIN BETA SUBUNIT LYSINE METHYLTRANSFERASE"/>
    <property type="match status" value="1"/>
</dbReference>
<keyword evidence="7" id="KW-0687">Ribonucleoprotein</keyword>
<feature type="binding site" evidence="6">
    <location>
        <position position="126"/>
    </location>
    <ligand>
        <name>S-adenosyl-L-methionine</name>
        <dbReference type="ChEBI" id="CHEBI:59789"/>
    </ligand>
</feature>
<keyword evidence="8" id="KW-1185">Reference proteome</keyword>
<dbReference type="SUPFAM" id="SSF53335">
    <property type="entry name" value="S-adenosyl-L-methionine-dependent methyltransferases"/>
    <property type="match status" value="1"/>
</dbReference>
<dbReference type="CDD" id="cd02440">
    <property type="entry name" value="AdoMet_MTases"/>
    <property type="match status" value="1"/>
</dbReference>
<evidence type="ECO:0000256" key="4">
    <source>
        <dbReference type="ARBA" id="ARBA00022679"/>
    </source>
</evidence>
<protein>
    <recommendedName>
        <fullName evidence="6">Ribosomal protein L11 methyltransferase</fullName>
        <shortName evidence="6">L11 Mtase</shortName>
        <ecNumber evidence="6">2.1.1.-</ecNumber>
    </recommendedName>
</protein>
<reference evidence="7 8" key="1">
    <citation type="submission" date="2017-04" db="EMBL/GenBank/DDBJ databases">
        <authorList>
            <person name="Afonso C.L."/>
            <person name="Miller P.J."/>
            <person name="Scott M.A."/>
            <person name="Spackman E."/>
            <person name="Goraichik I."/>
            <person name="Dimitrov K.M."/>
            <person name="Suarez D.L."/>
            <person name="Swayne D.E."/>
        </authorList>
    </citation>
    <scope>NUCLEOTIDE SEQUENCE [LARGE SCALE GENOMIC DNA]</scope>
    <source>
        <strain evidence="7 8">DSM 26133</strain>
    </source>
</reference>
<organism evidence="7 8">
    <name type="scientific">Reichenbachiella faecimaris</name>
    <dbReference type="NCBI Taxonomy" id="692418"/>
    <lineage>
        <taxon>Bacteria</taxon>
        <taxon>Pseudomonadati</taxon>
        <taxon>Bacteroidota</taxon>
        <taxon>Cytophagia</taxon>
        <taxon>Cytophagales</taxon>
        <taxon>Reichenbachiellaceae</taxon>
        <taxon>Reichenbachiella</taxon>
    </lineage>
</organism>
<comment type="function">
    <text evidence="6">Methylates ribosomal protein L11.</text>
</comment>
<dbReference type="GO" id="GO:0005840">
    <property type="term" value="C:ribosome"/>
    <property type="evidence" value="ECO:0007669"/>
    <property type="project" value="UniProtKB-KW"/>
</dbReference>
<dbReference type="InterPro" id="IPR029063">
    <property type="entry name" value="SAM-dependent_MTases_sf"/>
</dbReference>
<evidence type="ECO:0000256" key="6">
    <source>
        <dbReference type="HAMAP-Rule" id="MF_00735"/>
    </source>
</evidence>
<evidence type="ECO:0000313" key="8">
    <source>
        <dbReference type="Proteomes" id="UP000192472"/>
    </source>
</evidence>
<dbReference type="RefSeq" id="WP_084372712.1">
    <property type="nucleotide sequence ID" value="NZ_FWYF01000002.1"/>
</dbReference>
<dbReference type="PIRSF" id="PIRSF000401">
    <property type="entry name" value="RPL11_MTase"/>
    <property type="match status" value="1"/>
</dbReference>
<comment type="catalytic activity">
    <reaction evidence="6">
        <text>L-lysyl-[protein] + 3 S-adenosyl-L-methionine = N(6),N(6),N(6)-trimethyl-L-lysyl-[protein] + 3 S-adenosyl-L-homocysteine + 3 H(+)</text>
        <dbReference type="Rhea" id="RHEA:54192"/>
        <dbReference type="Rhea" id="RHEA-COMP:9752"/>
        <dbReference type="Rhea" id="RHEA-COMP:13826"/>
        <dbReference type="ChEBI" id="CHEBI:15378"/>
        <dbReference type="ChEBI" id="CHEBI:29969"/>
        <dbReference type="ChEBI" id="CHEBI:57856"/>
        <dbReference type="ChEBI" id="CHEBI:59789"/>
        <dbReference type="ChEBI" id="CHEBI:61961"/>
    </reaction>
</comment>
<keyword evidence="2 6" id="KW-0963">Cytoplasm</keyword>
<evidence type="ECO:0000256" key="1">
    <source>
        <dbReference type="ARBA" id="ARBA00009741"/>
    </source>
</evidence>
<dbReference type="STRING" id="692418.SAMN04488029_2035"/>